<dbReference type="Proteomes" id="UP000019118">
    <property type="component" value="Unassembled WGS sequence"/>
</dbReference>
<evidence type="ECO:0000259" key="11">
    <source>
        <dbReference type="Pfam" id="PF07885"/>
    </source>
</evidence>
<dbReference type="GO" id="GO:0015271">
    <property type="term" value="F:outward rectifier potassium channel activity"/>
    <property type="evidence" value="ECO:0007669"/>
    <property type="project" value="TreeGrafter"/>
</dbReference>
<evidence type="ECO:0000256" key="6">
    <source>
        <dbReference type="ARBA" id="ARBA00023136"/>
    </source>
</evidence>
<dbReference type="GO" id="GO:0022841">
    <property type="term" value="F:potassium ion leak channel activity"/>
    <property type="evidence" value="ECO:0007669"/>
    <property type="project" value="TreeGrafter"/>
</dbReference>
<comment type="subcellular location">
    <subcellularLocation>
        <location evidence="1">Membrane</location>
        <topology evidence="1">Multi-pass membrane protein</topology>
    </subcellularLocation>
</comment>
<reference evidence="12" key="2">
    <citation type="submission" date="2024-08" db="UniProtKB">
        <authorList>
            <consortium name="EnsemblMetazoa"/>
        </authorList>
    </citation>
    <scope>IDENTIFICATION</scope>
</reference>
<evidence type="ECO:0000256" key="2">
    <source>
        <dbReference type="ARBA" id="ARBA00022448"/>
    </source>
</evidence>
<dbReference type="PRINTS" id="PR01333">
    <property type="entry name" value="2POREKCHANEL"/>
</dbReference>
<dbReference type="PANTHER" id="PTHR11003">
    <property type="entry name" value="POTASSIUM CHANNEL, SUBFAMILY K"/>
    <property type="match status" value="1"/>
</dbReference>
<feature type="transmembrane region" description="Helical" evidence="10">
    <location>
        <begin position="172"/>
        <end position="190"/>
    </location>
</feature>
<feature type="domain" description="Potassium channel" evidence="11">
    <location>
        <begin position="137"/>
        <end position="196"/>
    </location>
</feature>
<evidence type="ECO:0000313" key="12">
    <source>
        <dbReference type="EnsemblMetazoa" id="XP_019762409.1"/>
    </source>
</evidence>
<evidence type="ECO:0000256" key="1">
    <source>
        <dbReference type="ARBA" id="ARBA00004141"/>
    </source>
</evidence>
<feature type="transmembrane region" description="Helical" evidence="10">
    <location>
        <begin position="141"/>
        <end position="160"/>
    </location>
</feature>
<evidence type="ECO:0000256" key="7">
    <source>
        <dbReference type="ARBA" id="ARBA00023303"/>
    </source>
</evidence>
<dbReference type="GO" id="GO:0005886">
    <property type="term" value="C:plasma membrane"/>
    <property type="evidence" value="ECO:0007669"/>
    <property type="project" value="TreeGrafter"/>
</dbReference>
<proteinExistence type="inferred from homology"/>
<feature type="transmembrane region" description="Helical" evidence="10">
    <location>
        <begin position="223"/>
        <end position="245"/>
    </location>
</feature>
<keyword evidence="4 10" id="KW-1133">Transmembrane helix</keyword>
<keyword evidence="2 8" id="KW-0813">Transport</keyword>
<dbReference type="KEGG" id="dpa:109539223"/>
<dbReference type="SUPFAM" id="SSF81324">
    <property type="entry name" value="Voltage-gated potassium channels"/>
    <property type="match status" value="2"/>
</dbReference>
<feature type="transmembrane region" description="Helical" evidence="10">
    <location>
        <begin position="289"/>
        <end position="310"/>
    </location>
</feature>
<name>A0AAR5PN08_DENPD</name>
<dbReference type="GeneID" id="109539223"/>
<dbReference type="EnsemblMetazoa" id="XM_019906850.1">
    <property type="protein sequence ID" value="XP_019762409.1"/>
    <property type="gene ID" value="LOC109539223"/>
</dbReference>
<comment type="similarity">
    <text evidence="8">Belongs to the two pore domain potassium channel (TC 1.A.1.8) family.</text>
</comment>
<keyword evidence="7 8" id="KW-0407">Ion channel</keyword>
<keyword evidence="3 8" id="KW-0812">Transmembrane</keyword>
<feature type="region of interest" description="Disordered" evidence="9">
    <location>
        <begin position="1"/>
        <end position="31"/>
    </location>
</feature>
<evidence type="ECO:0000256" key="4">
    <source>
        <dbReference type="ARBA" id="ARBA00022989"/>
    </source>
</evidence>
<dbReference type="InterPro" id="IPR013099">
    <property type="entry name" value="K_chnl_dom"/>
</dbReference>
<evidence type="ECO:0000256" key="8">
    <source>
        <dbReference type="RuleBase" id="RU003857"/>
    </source>
</evidence>
<dbReference type="GO" id="GO:0030322">
    <property type="term" value="P:stabilization of membrane potential"/>
    <property type="evidence" value="ECO:0007669"/>
    <property type="project" value="TreeGrafter"/>
</dbReference>
<feature type="transmembrane region" description="Helical" evidence="10">
    <location>
        <begin position="44"/>
        <end position="72"/>
    </location>
</feature>
<evidence type="ECO:0000256" key="9">
    <source>
        <dbReference type="SAM" id="MobiDB-lite"/>
    </source>
</evidence>
<keyword evidence="5 8" id="KW-0406">Ion transport</keyword>
<reference evidence="13" key="1">
    <citation type="journal article" date="2013" name="Genome Biol.">
        <title>Draft genome of the mountain pine beetle, Dendroctonus ponderosae Hopkins, a major forest pest.</title>
        <authorList>
            <person name="Keeling C.I."/>
            <person name="Yuen M.M."/>
            <person name="Liao N.Y."/>
            <person name="Docking T.R."/>
            <person name="Chan S.K."/>
            <person name="Taylor G.A."/>
            <person name="Palmquist D.L."/>
            <person name="Jackman S.D."/>
            <person name="Nguyen A."/>
            <person name="Li M."/>
            <person name="Henderson H."/>
            <person name="Janes J.K."/>
            <person name="Zhao Y."/>
            <person name="Pandoh P."/>
            <person name="Moore R."/>
            <person name="Sperling F.A."/>
            <person name="Huber D.P."/>
            <person name="Birol I."/>
            <person name="Jones S.J."/>
            <person name="Bohlmann J."/>
        </authorList>
    </citation>
    <scope>NUCLEOTIDE SEQUENCE</scope>
</reference>
<accession>A0AAR5PN08</accession>
<evidence type="ECO:0000256" key="10">
    <source>
        <dbReference type="SAM" id="Phobius"/>
    </source>
</evidence>
<protein>
    <recommendedName>
        <fullName evidence="11">Potassium channel domain-containing protein</fullName>
    </recommendedName>
</protein>
<evidence type="ECO:0000313" key="13">
    <source>
        <dbReference type="Proteomes" id="UP000019118"/>
    </source>
</evidence>
<feature type="domain" description="Potassium channel" evidence="11">
    <location>
        <begin position="233"/>
        <end position="312"/>
    </location>
</feature>
<keyword evidence="6 10" id="KW-0472">Membrane</keyword>
<evidence type="ECO:0000256" key="3">
    <source>
        <dbReference type="ARBA" id="ARBA00022692"/>
    </source>
</evidence>
<evidence type="ECO:0000256" key="5">
    <source>
        <dbReference type="ARBA" id="ARBA00023065"/>
    </source>
</evidence>
<sequence length="351" mass="40735">MEERREKAIRSMSRSRTPMRHSYNVPKKQHRRHREKLKDCCRKMVAFMCTQVGVGALIIGYTVIGAVGFMHIEKSARNSEVTEVSMLRNKTLKMIFAAVMKNNIFDRRQFHADVDQVLKNHQLEVTKVFKHGYDERSMEEVWSFPAALMFCLSIITMVGYGNMVPKTKEGKILTMVYALFGIPLYILYFMNMGKILAGSFKWIYRRIYECSTEKDEGSTRKKIIVPSTACLWVIFAYILTGAIMLSEWEKWDFLDSTYFCVTSLGKVGFGDLVPGADVNASNHGSQTKLVINFVYILLGLGLVAMCYNLMREEIKVKLKEMNEDFNQCLEDTKVRFLNCCQRCRRKKYQEY</sequence>
<dbReference type="PANTHER" id="PTHR11003:SF87">
    <property type="entry name" value="POTASSIUM CHANNEL DOMAIN-CONTAINING PROTEIN"/>
    <property type="match status" value="1"/>
</dbReference>
<organism evidence="12 13">
    <name type="scientific">Dendroctonus ponderosae</name>
    <name type="common">Mountain pine beetle</name>
    <dbReference type="NCBI Taxonomy" id="77166"/>
    <lineage>
        <taxon>Eukaryota</taxon>
        <taxon>Metazoa</taxon>
        <taxon>Ecdysozoa</taxon>
        <taxon>Arthropoda</taxon>
        <taxon>Hexapoda</taxon>
        <taxon>Insecta</taxon>
        <taxon>Pterygota</taxon>
        <taxon>Neoptera</taxon>
        <taxon>Endopterygota</taxon>
        <taxon>Coleoptera</taxon>
        <taxon>Polyphaga</taxon>
        <taxon>Cucujiformia</taxon>
        <taxon>Curculionidae</taxon>
        <taxon>Scolytinae</taxon>
        <taxon>Dendroctonus</taxon>
    </lineage>
</organism>
<dbReference type="RefSeq" id="XP_019762409.1">
    <property type="nucleotide sequence ID" value="XM_019906850.2"/>
</dbReference>
<dbReference type="InterPro" id="IPR003280">
    <property type="entry name" value="2pore_dom_K_chnl"/>
</dbReference>
<keyword evidence="13" id="KW-1185">Reference proteome</keyword>
<dbReference type="Pfam" id="PF07885">
    <property type="entry name" value="Ion_trans_2"/>
    <property type="match status" value="2"/>
</dbReference>
<dbReference type="AlphaFoldDB" id="A0AAR5PN08"/>
<dbReference type="Gene3D" id="1.10.287.70">
    <property type="match status" value="1"/>
</dbReference>